<evidence type="ECO:0000313" key="2">
    <source>
        <dbReference type="Proteomes" id="UP000824120"/>
    </source>
</evidence>
<dbReference type="Proteomes" id="UP000824120">
    <property type="component" value="Chromosome 4"/>
</dbReference>
<accession>A0A9J5ZCJ5</accession>
<reference evidence="1 2" key="1">
    <citation type="submission" date="2020-09" db="EMBL/GenBank/DDBJ databases">
        <title>De no assembly of potato wild relative species, Solanum commersonii.</title>
        <authorList>
            <person name="Cho K."/>
        </authorList>
    </citation>
    <scope>NUCLEOTIDE SEQUENCE [LARGE SCALE GENOMIC DNA]</scope>
    <source>
        <strain evidence="1">LZ3.2</strain>
        <tissue evidence="1">Leaf</tissue>
    </source>
</reference>
<keyword evidence="2" id="KW-1185">Reference proteome</keyword>
<sequence>MTTMLRIDNRGGLTSPPYKAAEKITPVRKTITPLELRQREAFFASSATLRYWRLKRIGLFEAFRIHLHSRPIKTLS</sequence>
<gene>
    <name evidence="1" type="ORF">H5410_019887</name>
</gene>
<comment type="caution">
    <text evidence="1">The sequence shown here is derived from an EMBL/GenBank/DDBJ whole genome shotgun (WGS) entry which is preliminary data.</text>
</comment>
<proteinExistence type="predicted"/>
<dbReference type="AlphaFoldDB" id="A0A9J5ZCJ5"/>
<dbReference type="EMBL" id="JACXVP010000004">
    <property type="protein sequence ID" value="KAG5608606.1"/>
    <property type="molecule type" value="Genomic_DNA"/>
</dbReference>
<organism evidence="1 2">
    <name type="scientific">Solanum commersonii</name>
    <name type="common">Commerson's wild potato</name>
    <name type="synonym">Commerson's nightshade</name>
    <dbReference type="NCBI Taxonomy" id="4109"/>
    <lineage>
        <taxon>Eukaryota</taxon>
        <taxon>Viridiplantae</taxon>
        <taxon>Streptophyta</taxon>
        <taxon>Embryophyta</taxon>
        <taxon>Tracheophyta</taxon>
        <taxon>Spermatophyta</taxon>
        <taxon>Magnoliopsida</taxon>
        <taxon>eudicotyledons</taxon>
        <taxon>Gunneridae</taxon>
        <taxon>Pentapetalae</taxon>
        <taxon>asterids</taxon>
        <taxon>lamiids</taxon>
        <taxon>Solanales</taxon>
        <taxon>Solanaceae</taxon>
        <taxon>Solanoideae</taxon>
        <taxon>Solaneae</taxon>
        <taxon>Solanum</taxon>
    </lineage>
</organism>
<name>A0A9J5ZCJ5_SOLCO</name>
<evidence type="ECO:0000313" key="1">
    <source>
        <dbReference type="EMBL" id="KAG5608606.1"/>
    </source>
</evidence>
<protein>
    <submittedName>
        <fullName evidence="1">Uncharacterized protein</fullName>
    </submittedName>
</protein>